<keyword evidence="3" id="KW-1185">Reference proteome</keyword>
<proteinExistence type="predicted"/>
<accession>A0ABS5CG08</accession>
<dbReference type="PANTHER" id="PTHR45947:SF14">
    <property type="entry name" value="SLL1723 PROTEIN"/>
    <property type="match status" value="1"/>
</dbReference>
<feature type="domain" description="Glycosyl transferase family 1" evidence="1">
    <location>
        <begin position="228"/>
        <end position="396"/>
    </location>
</feature>
<dbReference type="Proteomes" id="UP000673394">
    <property type="component" value="Unassembled WGS sequence"/>
</dbReference>
<dbReference type="EMBL" id="JAGKSP010000008">
    <property type="protein sequence ID" value="MBP3964818.1"/>
    <property type="molecule type" value="Genomic_DNA"/>
</dbReference>
<evidence type="ECO:0000313" key="2">
    <source>
        <dbReference type="EMBL" id="MBP3964818.1"/>
    </source>
</evidence>
<evidence type="ECO:0000259" key="1">
    <source>
        <dbReference type="Pfam" id="PF00534"/>
    </source>
</evidence>
<dbReference type="Gene3D" id="3.40.50.2000">
    <property type="entry name" value="Glycogen Phosphorylase B"/>
    <property type="match status" value="2"/>
</dbReference>
<dbReference type="CDD" id="cd03801">
    <property type="entry name" value="GT4_PimA-like"/>
    <property type="match status" value="1"/>
</dbReference>
<dbReference type="PANTHER" id="PTHR45947">
    <property type="entry name" value="SULFOQUINOVOSYL TRANSFERASE SQD2"/>
    <property type="match status" value="1"/>
</dbReference>
<protein>
    <submittedName>
        <fullName evidence="2">Glycosyltransferase</fullName>
    </submittedName>
</protein>
<reference evidence="2 3" key="1">
    <citation type="submission" date="2021-04" db="EMBL/GenBank/DDBJ databases">
        <title>Paenibacillus sp. DLE-14 whole genome sequence.</title>
        <authorList>
            <person name="Ham Y.J."/>
        </authorList>
    </citation>
    <scope>NUCLEOTIDE SEQUENCE [LARGE SCALE GENOMIC DNA]</scope>
    <source>
        <strain evidence="2 3">DLE-14</strain>
    </source>
</reference>
<comment type="caution">
    <text evidence="2">The sequence shown here is derived from an EMBL/GenBank/DDBJ whole genome shotgun (WGS) entry which is preliminary data.</text>
</comment>
<dbReference type="SUPFAM" id="SSF53756">
    <property type="entry name" value="UDP-Glycosyltransferase/glycogen phosphorylase"/>
    <property type="match status" value="1"/>
</dbReference>
<sequence>MNILWLTNIPLPEASRILGGNSTPFGGWLVNTSDALSNLDGIQLSIAFPKKGLNDIREIQGSKINFYAFSPVKETQANLIIDNKNLEKIIQEVKPDIVHIFGTEYLHSLAMVNICKKLGINSIISIQGLVSVISRHYMALLPLKVQRSFTFRDLIKRDNLKKQQQKIYIRGKYEIEALQKVKHVIGRTTWDKACTLQINSDIKYYHCNETLRSEFYKHSWDINHCERHSIFISQGSYPLKGLHFMIEALPIILKKFPDVKLYIAGPDITKYDTLVDKLKISSYGLYIKKLINKYNLQGHVIFTGLLDEGQMCQRFLKSNVFVSASTIENESNSLSEAKILGLPCIASYVGGVINRINHEVDGFLYQFDAPYMLAHYVNEIFSSDNLCLKFSENARAQALEVHDIKENTATLIEIYKSILKS</sequence>
<organism evidence="2 3">
    <name type="scientific">Paenibacillus lignilyticus</name>
    <dbReference type="NCBI Taxonomy" id="1172615"/>
    <lineage>
        <taxon>Bacteria</taxon>
        <taxon>Bacillati</taxon>
        <taxon>Bacillota</taxon>
        <taxon>Bacilli</taxon>
        <taxon>Bacillales</taxon>
        <taxon>Paenibacillaceae</taxon>
        <taxon>Paenibacillus</taxon>
    </lineage>
</organism>
<dbReference type="InterPro" id="IPR050194">
    <property type="entry name" value="Glycosyltransferase_grp1"/>
</dbReference>
<gene>
    <name evidence="2" type="ORF">I8J30_19025</name>
</gene>
<dbReference type="Pfam" id="PF00534">
    <property type="entry name" value="Glycos_transf_1"/>
    <property type="match status" value="1"/>
</dbReference>
<dbReference type="InterPro" id="IPR001296">
    <property type="entry name" value="Glyco_trans_1"/>
</dbReference>
<evidence type="ECO:0000313" key="3">
    <source>
        <dbReference type="Proteomes" id="UP000673394"/>
    </source>
</evidence>
<name>A0ABS5CG08_9BACL</name>